<dbReference type="InterPro" id="IPR036390">
    <property type="entry name" value="WH_DNA-bd_sf"/>
</dbReference>
<dbReference type="PANTHER" id="PTHR24567:SF74">
    <property type="entry name" value="HTH-TYPE TRANSCRIPTIONAL REGULATOR ARCR"/>
    <property type="match status" value="1"/>
</dbReference>
<protein>
    <submittedName>
        <fullName evidence="2">CRP-like cAMP-binding protein</fullName>
    </submittedName>
</protein>
<dbReference type="InterPro" id="IPR018488">
    <property type="entry name" value="cNMP-bd_CS"/>
</dbReference>
<dbReference type="SUPFAM" id="SSF46785">
    <property type="entry name" value="Winged helix' DNA-binding domain"/>
    <property type="match status" value="1"/>
</dbReference>
<reference evidence="2 3" key="1">
    <citation type="submission" date="2020-08" db="EMBL/GenBank/DDBJ databases">
        <title>Genomic Encyclopedia of Type Strains, Phase IV (KMG-IV): sequencing the most valuable type-strain genomes for metagenomic binning, comparative biology and taxonomic classification.</title>
        <authorList>
            <person name="Goeker M."/>
        </authorList>
    </citation>
    <scope>NUCLEOTIDE SEQUENCE [LARGE SCALE GENOMIC DNA]</scope>
    <source>
        <strain evidence="2 3">DSM 103462</strain>
    </source>
</reference>
<organism evidence="2 3">
    <name type="scientific">Treponema ruminis</name>
    <dbReference type="NCBI Taxonomy" id="744515"/>
    <lineage>
        <taxon>Bacteria</taxon>
        <taxon>Pseudomonadati</taxon>
        <taxon>Spirochaetota</taxon>
        <taxon>Spirochaetia</taxon>
        <taxon>Spirochaetales</taxon>
        <taxon>Treponemataceae</taxon>
        <taxon>Treponema</taxon>
    </lineage>
</organism>
<dbReference type="CDD" id="cd00038">
    <property type="entry name" value="CAP_ED"/>
    <property type="match status" value="2"/>
</dbReference>
<dbReference type="GO" id="GO:0003700">
    <property type="term" value="F:DNA-binding transcription factor activity"/>
    <property type="evidence" value="ECO:0007669"/>
    <property type="project" value="TreeGrafter"/>
</dbReference>
<dbReference type="RefSeq" id="WP_184658946.1">
    <property type="nucleotide sequence ID" value="NZ_CP031518.1"/>
</dbReference>
<accession>A0A7W8G8Y6</accession>
<dbReference type="Pfam" id="PF00027">
    <property type="entry name" value="cNMP_binding"/>
    <property type="match status" value="2"/>
</dbReference>
<proteinExistence type="predicted"/>
<feature type="domain" description="Cyclic nucleotide-binding" evidence="1">
    <location>
        <begin position="192"/>
        <end position="292"/>
    </location>
</feature>
<evidence type="ECO:0000313" key="3">
    <source>
        <dbReference type="Proteomes" id="UP000518887"/>
    </source>
</evidence>
<dbReference type="EMBL" id="JACHFQ010000004">
    <property type="protein sequence ID" value="MBB5226043.1"/>
    <property type="molecule type" value="Genomic_DNA"/>
</dbReference>
<dbReference type="SUPFAM" id="SSF51206">
    <property type="entry name" value="cAMP-binding domain-like"/>
    <property type="match status" value="2"/>
</dbReference>
<feature type="domain" description="Cyclic nucleotide-binding" evidence="1">
    <location>
        <begin position="1"/>
        <end position="108"/>
    </location>
</feature>
<dbReference type="Gene3D" id="2.60.120.10">
    <property type="entry name" value="Jelly Rolls"/>
    <property type="match status" value="2"/>
</dbReference>
<dbReference type="PROSITE" id="PS50042">
    <property type="entry name" value="CNMP_BINDING_3"/>
    <property type="match status" value="2"/>
</dbReference>
<gene>
    <name evidence="2" type="ORF">HNP76_001411</name>
</gene>
<comment type="caution">
    <text evidence="2">The sequence shown here is derived from an EMBL/GenBank/DDBJ whole genome shotgun (WGS) entry which is preliminary data.</text>
</comment>
<dbReference type="SMART" id="SM00100">
    <property type="entry name" value="cNMP"/>
    <property type="match status" value="2"/>
</dbReference>
<dbReference type="InterPro" id="IPR000595">
    <property type="entry name" value="cNMP-bd_dom"/>
</dbReference>
<dbReference type="PANTHER" id="PTHR24567">
    <property type="entry name" value="CRP FAMILY TRANSCRIPTIONAL REGULATORY PROTEIN"/>
    <property type="match status" value="1"/>
</dbReference>
<dbReference type="AlphaFoldDB" id="A0A7W8G8Y6"/>
<name>A0A7W8G8Y6_9SPIR</name>
<dbReference type="InterPro" id="IPR018490">
    <property type="entry name" value="cNMP-bd_dom_sf"/>
</dbReference>
<dbReference type="InterPro" id="IPR014710">
    <property type="entry name" value="RmlC-like_jellyroll"/>
</dbReference>
<dbReference type="PROSITE" id="PS00889">
    <property type="entry name" value="CNMP_BINDING_2"/>
    <property type="match status" value="1"/>
</dbReference>
<sequence length="398" mass="45418">MLQLSFVNFKKDTYVLVEGKENPDRFYIIQSGHVKLTHQNEVPGSQPVVLGPGDFVGVISCMSRRAQVETCYAISDVVCIAVQREQYIELIEKNTAVALKIIRTFANRMRVVNETLMEQTQSSTSRDDYEQLYNVGAYFDAQQQFDIAFFAYYQYIKMEKNSENAKKALKRIAVLKPRVNAPYVEPSQDLVRKYPRGSMVFSEAQNGPDMFIIRSGSIKISKVVDGTEITLAMLKAGDMFGEMALLERKPRSANAIATEDSVVMSINMQNFNQMVTTQAQMVDRLTTTLSERLWSMQRQLVNTLLRSNPVAQMVDMLALQLEKMRINVSKGSQFMTNFTAEDIATMCGLSKNDQARCLYNFMNSPLIRIEKGKILIPDCLELLKQAEFYRKQLQRQNQ</sequence>
<evidence type="ECO:0000259" key="1">
    <source>
        <dbReference type="PROSITE" id="PS50042"/>
    </source>
</evidence>
<evidence type="ECO:0000313" key="2">
    <source>
        <dbReference type="EMBL" id="MBB5226043.1"/>
    </source>
</evidence>
<dbReference type="GO" id="GO:0005829">
    <property type="term" value="C:cytosol"/>
    <property type="evidence" value="ECO:0007669"/>
    <property type="project" value="TreeGrafter"/>
</dbReference>
<keyword evidence="3" id="KW-1185">Reference proteome</keyword>
<dbReference type="Proteomes" id="UP000518887">
    <property type="component" value="Unassembled WGS sequence"/>
</dbReference>
<dbReference type="InterPro" id="IPR050397">
    <property type="entry name" value="Env_Response_Regulators"/>
</dbReference>